<name>A0A7S8E5Z6_9CHLR</name>
<evidence type="ECO:0000256" key="9">
    <source>
        <dbReference type="ARBA" id="ARBA00022898"/>
    </source>
</evidence>
<feature type="modified residue" description="N6-(pyridoxal phosphate)lysine" evidence="12">
    <location>
        <position position="116"/>
    </location>
</feature>
<comment type="similarity">
    <text evidence="4">Belongs to the threonine synthase family.</text>
</comment>
<evidence type="ECO:0000256" key="11">
    <source>
        <dbReference type="NCBIfam" id="TIGR00260"/>
    </source>
</evidence>
<dbReference type="PROSITE" id="PS00165">
    <property type="entry name" value="DEHYDRATASE_SER_THR"/>
    <property type="match status" value="1"/>
</dbReference>
<dbReference type="AlphaFoldDB" id="A0A7S8E5Z6"/>
<evidence type="ECO:0000256" key="3">
    <source>
        <dbReference type="ARBA" id="ARBA00004979"/>
    </source>
</evidence>
<dbReference type="Gene3D" id="3.40.50.1100">
    <property type="match status" value="2"/>
</dbReference>
<dbReference type="RefSeq" id="WP_195169084.1">
    <property type="nucleotide sequence ID" value="NZ_CP062983.1"/>
</dbReference>
<gene>
    <name evidence="14" type="ORF">G4Y79_15000</name>
</gene>
<sequence>MPSLLQCMDCKTEYAIDEVRYVCDHCGGLLDVIHDWDGITITQSLFDERLGSLEPPYNSGVWRYKELIYPDIDDSLIVSKPEGNTNLYPSPKLARWTGVDKLYLKHEGENPTGSFKDRGMTGGVTQARVLGMERVACASTGNTSAALASYAALADMEGIIFLQNKAIALGKLAQGLAYGATCLRIDADFDRNLELVREVSDRLGIYVLNSVNPFRLEGQKSIMFEAIQQLRWQAPDWIVCPGGNLGNSSAFGKALKELYDLGLIDRLPRIAIIQAEGASPLYESYLTGFEDYEPQKADTIATAIKIGNPVNYQKAVRAIKWTNGVVESVTDQQIMDAKALIDRSGIGCEPASACSVAGTRKLAEKGIIQPHETVVGILTGHVLKDPDATIGYHSNMLEDISATYPNKLLQAGDNIDEIIHLLEREKMPV</sequence>
<dbReference type="Pfam" id="PF00291">
    <property type="entry name" value="PALP"/>
    <property type="match status" value="1"/>
</dbReference>
<comment type="function">
    <text evidence="2">Catalyzes the gamma-elimination of phosphate from L-phosphohomoserine and the beta-addition of water to produce L-threonine.</text>
</comment>
<dbReference type="EC" id="4.2.3.1" evidence="5 11"/>
<dbReference type="Proteomes" id="UP000594468">
    <property type="component" value="Chromosome"/>
</dbReference>
<evidence type="ECO:0000256" key="1">
    <source>
        <dbReference type="ARBA" id="ARBA00001933"/>
    </source>
</evidence>
<dbReference type="PANTHER" id="PTHR10314">
    <property type="entry name" value="CYSTATHIONINE BETA-SYNTHASE"/>
    <property type="match status" value="1"/>
</dbReference>
<comment type="catalytic activity">
    <reaction evidence="10">
        <text>O-phospho-L-homoserine + H2O = L-threonine + phosphate</text>
        <dbReference type="Rhea" id="RHEA:10840"/>
        <dbReference type="ChEBI" id="CHEBI:15377"/>
        <dbReference type="ChEBI" id="CHEBI:43474"/>
        <dbReference type="ChEBI" id="CHEBI:57590"/>
        <dbReference type="ChEBI" id="CHEBI:57926"/>
        <dbReference type="EC" id="4.2.3.1"/>
    </reaction>
</comment>
<evidence type="ECO:0000256" key="7">
    <source>
        <dbReference type="ARBA" id="ARBA00022605"/>
    </source>
</evidence>
<evidence type="ECO:0000256" key="4">
    <source>
        <dbReference type="ARBA" id="ARBA00005517"/>
    </source>
</evidence>
<proteinExistence type="inferred from homology"/>
<evidence type="ECO:0000256" key="12">
    <source>
        <dbReference type="PIRSR" id="PIRSR604450-51"/>
    </source>
</evidence>
<dbReference type="GO" id="GO:0030170">
    <property type="term" value="F:pyridoxal phosphate binding"/>
    <property type="evidence" value="ECO:0007669"/>
    <property type="project" value="InterPro"/>
</dbReference>
<dbReference type="InterPro" id="IPR004450">
    <property type="entry name" value="Thr_synthase-like"/>
</dbReference>
<evidence type="ECO:0000256" key="10">
    <source>
        <dbReference type="ARBA" id="ARBA00049144"/>
    </source>
</evidence>
<dbReference type="NCBIfam" id="TIGR00260">
    <property type="entry name" value="thrC"/>
    <property type="match status" value="1"/>
</dbReference>
<keyword evidence="9 12" id="KW-0663">Pyridoxal phosphate</keyword>
<evidence type="ECO:0000256" key="6">
    <source>
        <dbReference type="ARBA" id="ARBA00018679"/>
    </source>
</evidence>
<keyword evidence="14" id="KW-0456">Lyase</keyword>
<feature type="domain" description="Tryptophan synthase beta chain-like PALP" evidence="13">
    <location>
        <begin position="79"/>
        <end position="380"/>
    </location>
</feature>
<evidence type="ECO:0000313" key="14">
    <source>
        <dbReference type="EMBL" id="QPC81011.1"/>
    </source>
</evidence>
<dbReference type="CDD" id="cd01563">
    <property type="entry name" value="Thr-synth_1"/>
    <property type="match status" value="1"/>
</dbReference>
<evidence type="ECO:0000256" key="5">
    <source>
        <dbReference type="ARBA" id="ARBA00013028"/>
    </source>
</evidence>
<dbReference type="InterPro" id="IPR000634">
    <property type="entry name" value="Ser/Thr_deHydtase_PyrdxlP-BS"/>
</dbReference>
<dbReference type="GO" id="GO:0004795">
    <property type="term" value="F:threonine synthase activity"/>
    <property type="evidence" value="ECO:0007669"/>
    <property type="project" value="UniProtKB-UniRule"/>
</dbReference>
<dbReference type="SUPFAM" id="SSF53686">
    <property type="entry name" value="Tryptophan synthase beta subunit-like PLP-dependent enzymes"/>
    <property type="match status" value="1"/>
</dbReference>
<comment type="pathway">
    <text evidence="3">Amino-acid biosynthesis; L-threonine biosynthesis; L-threonine from L-aspartate: step 5/5.</text>
</comment>
<dbReference type="InterPro" id="IPR050214">
    <property type="entry name" value="Cys_Synth/Cystath_Beta-Synth"/>
</dbReference>
<protein>
    <recommendedName>
        <fullName evidence="6 11">Threonine synthase</fullName>
        <ecNumber evidence="5 11">4.2.3.1</ecNumber>
    </recommendedName>
</protein>
<keyword evidence="8" id="KW-0791">Threonine biosynthesis</keyword>
<dbReference type="EMBL" id="CP062983">
    <property type="protein sequence ID" value="QPC81011.1"/>
    <property type="molecule type" value="Genomic_DNA"/>
</dbReference>
<evidence type="ECO:0000313" key="15">
    <source>
        <dbReference type="Proteomes" id="UP000594468"/>
    </source>
</evidence>
<accession>A0A7S8E5Z6</accession>
<dbReference type="UniPathway" id="UPA00050">
    <property type="reaction ID" value="UER00065"/>
</dbReference>
<comment type="cofactor">
    <cofactor evidence="1 12">
        <name>pyridoxal 5'-phosphate</name>
        <dbReference type="ChEBI" id="CHEBI:597326"/>
    </cofactor>
</comment>
<reference evidence="14 15" key="1">
    <citation type="submission" date="2020-02" db="EMBL/GenBank/DDBJ databases">
        <authorList>
            <person name="Zheng R.K."/>
            <person name="Sun C.M."/>
        </authorList>
    </citation>
    <scope>NUCLEOTIDE SEQUENCE [LARGE SCALE GENOMIC DNA]</scope>
    <source>
        <strain evidence="15">rifampicinis</strain>
    </source>
</reference>
<evidence type="ECO:0000256" key="8">
    <source>
        <dbReference type="ARBA" id="ARBA00022697"/>
    </source>
</evidence>
<evidence type="ECO:0000259" key="13">
    <source>
        <dbReference type="Pfam" id="PF00291"/>
    </source>
</evidence>
<dbReference type="InterPro" id="IPR001926">
    <property type="entry name" value="TrpB-like_PALP"/>
</dbReference>
<dbReference type="GO" id="GO:0009088">
    <property type="term" value="P:threonine biosynthetic process"/>
    <property type="evidence" value="ECO:0007669"/>
    <property type="project" value="UniProtKB-UniRule"/>
</dbReference>
<dbReference type="InterPro" id="IPR036052">
    <property type="entry name" value="TrpB-like_PALP_sf"/>
</dbReference>
<evidence type="ECO:0000256" key="2">
    <source>
        <dbReference type="ARBA" id="ARBA00003648"/>
    </source>
</evidence>
<dbReference type="KEGG" id="pmet:G4Y79_15000"/>
<keyword evidence="7" id="KW-0028">Amino-acid biosynthesis</keyword>
<keyword evidence="15" id="KW-1185">Reference proteome</keyword>
<organism evidence="14 15">
    <name type="scientific">Phototrophicus methaneseepsis</name>
    <dbReference type="NCBI Taxonomy" id="2710758"/>
    <lineage>
        <taxon>Bacteria</taxon>
        <taxon>Bacillati</taxon>
        <taxon>Chloroflexota</taxon>
        <taxon>Candidatus Thermofontia</taxon>
        <taxon>Phototrophicales</taxon>
        <taxon>Phototrophicaceae</taxon>
        <taxon>Phototrophicus</taxon>
    </lineage>
</organism>